<keyword evidence="4" id="KW-1185">Reference proteome</keyword>
<feature type="domain" description="DSP-PTPase phosphatase fused to NAD+ Kinase" evidence="2">
    <location>
        <begin position="41"/>
        <end position="150"/>
    </location>
</feature>
<reference evidence="3" key="1">
    <citation type="journal article" date="2014" name="Int. J. Syst. Evol. Microbiol.">
        <title>Complete genome sequence of Corynebacterium casei LMG S-19264T (=DSM 44701T), isolated from a smear-ripened cheese.</title>
        <authorList>
            <consortium name="US DOE Joint Genome Institute (JGI-PGF)"/>
            <person name="Walter F."/>
            <person name="Albersmeier A."/>
            <person name="Kalinowski J."/>
            <person name="Ruckert C."/>
        </authorList>
    </citation>
    <scope>NUCLEOTIDE SEQUENCE</scope>
    <source>
        <strain evidence="3">CCM 7684</strain>
    </source>
</reference>
<dbReference type="SUPFAM" id="SSF52799">
    <property type="entry name" value="(Phosphotyrosine protein) phosphatases II"/>
    <property type="match status" value="1"/>
</dbReference>
<gene>
    <name evidence="3" type="primary">ctpA</name>
    <name evidence="3" type="ORF">GCM10007276_26760</name>
</gene>
<dbReference type="Proteomes" id="UP000602745">
    <property type="component" value="Unassembled WGS sequence"/>
</dbReference>
<protein>
    <submittedName>
        <fullName evidence="3">Protein-tyrosine-phosphatase</fullName>
    </submittedName>
</protein>
<proteinExistence type="inferred from homology"/>
<dbReference type="Gene3D" id="3.90.190.10">
    <property type="entry name" value="Protein tyrosine phosphatase superfamily"/>
    <property type="match status" value="1"/>
</dbReference>
<dbReference type="PANTHER" id="PTHR31126:SF72">
    <property type="entry name" value="DUAL SPECIFICITY PROTEIN PHOSPHATASE TPBA"/>
    <property type="match status" value="1"/>
</dbReference>
<organism evidence="3 4">
    <name type="scientific">Agaricicola taiwanensis</name>
    <dbReference type="NCBI Taxonomy" id="591372"/>
    <lineage>
        <taxon>Bacteria</taxon>
        <taxon>Pseudomonadati</taxon>
        <taxon>Pseudomonadota</taxon>
        <taxon>Alphaproteobacteria</taxon>
        <taxon>Rhodobacterales</taxon>
        <taxon>Paracoccaceae</taxon>
        <taxon>Agaricicola</taxon>
    </lineage>
</organism>
<dbReference type="Pfam" id="PF22741">
    <property type="entry name" value="PTP-NADK"/>
    <property type="match status" value="1"/>
</dbReference>
<dbReference type="GO" id="GO:0016791">
    <property type="term" value="F:phosphatase activity"/>
    <property type="evidence" value="ECO:0007669"/>
    <property type="project" value="TreeGrafter"/>
</dbReference>
<dbReference type="PANTHER" id="PTHR31126">
    <property type="entry name" value="TYROSINE-PROTEIN PHOSPHATASE"/>
    <property type="match status" value="1"/>
</dbReference>
<evidence type="ECO:0000259" key="2">
    <source>
        <dbReference type="Pfam" id="PF22741"/>
    </source>
</evidence>
<comment type="caution">
    <text evidence="3">The sequence shown here is derived from an EMBL/GenBank/DDBJ whole genome shotgun (WGS) entry which is preliminary data.</text>
</comment>
<evidence type="ECO:0000313" key="3">
    <source>
        <dbReference type="EMBL" id="GGE48176.1"/>
    </source>
</evidence>
<dbReference type="InterPro" id="IPR029021">
    <property type="entry name" value="Prot-tyrosine_phosphatase-like"/>
</dbReference>
<name>A0A8J3DXH7_9RHOB</name>
<sequence>MHSPLTRILGAAEHLFIDHALFRYIYLNLHRVSPNMERAAQPSPLHIRAAARRGVKTVINLRGERNCASYLMEKKACEENGIKLINFGITSRAAPAPEQILAFDQLLSEIEYPALMHCKSGADRAGIASALYLLLRENSSFAEAFAQLSLRYGHIRQAKTGILDATLMAYAADAARTNVDFKTWVQDHYDPAEVTRSFHSSRLANIFNDRILDRE</sequence>
<dbReference type="EMBL" id="BMCP01000002">
    <property type="protein sequence ID" value="GGE48176.1"/>
    <property type="molecule type" value="Genomic_DNA"/>
</dbReference>
<evidence type="ECO:0000313" key="4">
    <source>
        <dbReference type="Proteomes" id="UP000602745"/>
    </source>
</evidence>
<evidence type="ECO:0000256" key="1">
    <source>
        <dbReference type="ARBA" id="ARBA00009580"/>
    </source>
</evidence>
<dbReference type="InterPro" id="IPR055214">
    <property type="entry name" value="PTP-NADK"/>
</dbReference>
<dbReference type="AlphaFoldDB" id="A0A8J3DXH7"/>
<comment type="similarity">
    <text evidence="1">Belongs to the protein-tyrosine phosphatase family.</text>
</comment>
<reference evidence="3" key="2">
    <citation type="submission" date="2020-09" db="EMBL/GenBank/DDBJ databases">
        <authorList>
            <person name="Sun Q."/>
            <person name="Sedlacek I."/>
        </authorList>
    </citation>
    <scope>NUCLEOTIDE SEQUENCE</scope>
    <source>
        <strain evidence="3">CCM 7684</strain>
    </source>
</reference>
<accession>A0A8J3DXH7</accession>